<comment type="subcellular location">
    <subcellularLocation>
        <location evidence="1">Membrane</location>
        <topology evidence="1">Multi-pass membrane protein</topology>
    </subcellularLocation>
</comment>
<feature type="domain" description="Cation efflux protein cytoplasmic" evidence="8">
    <location>
        <begin position="521"/>
        <end position="591"/>
    </location>
</feature>
<dbReference type="InterPro" id="IPR002524">
    <property type="entry name" value="Cation_efflux"/>
</dbReference>
<dbReference type="Proteomes" id="UP000019335">
    <property type="component" value="Chromosome 3"/>
</dbReference>
<keyword evidence="5 6" id="KW-0472">Membrane</keyword>
<keyword evidence="10" id="KW-1185">Reference proteome</keyword>
<evidence type="ECO:0000259" key="8">
    <source>
        <dbReference type="Pfam" id="PF16916"/>
    </source>
</evidence>
<evidence type="ECO:0000256" key="2">
    <source>
        <dbReference type="ARBA" id="ARBA00022448"/>
    </source>
</evidence>
<feature type="domain" description="Cation efflux protein transmembrane" evidence="7">
    <location>
        <begin position="418"/>
        <end position="513"/>
    </location>
</feature>
<dbReference type="SUPFAM" id="SSF161111">
    <property type="entry name" value="Cation efflux protein transmembrane domain-like"/>
    <property type="match status" value="1"/>
</dbReference>
<name>W7U980_9STRA</name>
<dbReference type="InterPro" id="IPR036837">
    <property type="entry name" value="Cation_efflux_CTD_sf"/>
</dbReference>
<evidence type="ECO:0000256" key="3">
    <source>
        <dbReference type="ARBA" id="ARBA00022692"/>
    </source>
</evidence>
<evidence type="ECO:0000313" key="9">
    <source>
        <dbReference type="EMBL" id="EWM29396.1"/>
    </source>
</evidence>
<dbReference type="GO" id="GO:0016020">
    <property type="term" value="C:membrane"/>
    <property type="evidence" value="ECO:0007669"/>
    <property type="project" value="UniProtKB-SubCell"/>
</dbReference>
<evidence type="ECO:0000259" key="7">
    <source>
        <dbReference type="Pfam" id="PF01545"/>
    </source>
</evidence>
<evidence type="ECO:0000256" key="1">
    <source>
        <dbReference type="ARBA" id="ARBA00004141"/>
    </source>
</evidence>
<evidence type="ECO:0000256" key="4">
    <source>
        <dbReference type="ARBA" id="ARBA00022989"/>
    </source>
</evidence>
<evidence type="ECO:0000313" key="10">
    <source>
        <dbReference type="Proteomes" id="UP000019335"/>
    </source>
</evidence>
<dbReference type="NCBIfam" id="TIGR01297">
    <property type="entry name" value="CDF"/>
    <property type="match status" value="2"/>
</dbReference>
<protein>
    <submittedName>
        <fullName evidence="9">Cation efflux protein</fullName>
    </submittedName>
</protein>
<dbReference type="GO" id="GO:0008324">
    <property type="term" value="F:monoatomic cation transmembrane transporter activity"/>
    <property type="evidence" value="ECO:0007669"/>
    <property type="project" value="InterPro"/>
</dbReference>
<keyword evidence="2" id="KW-0813">Transport</keyword>
<proteinExistence type="predicted"/>
<accession>W7U980</accession>
<dbReference type="OrthoDB" id="435980at2759"/>
<dbReference type="InterPro" id="IPR058533">
    <property type="entry name" value="Cation_efflux_TM"/>
</dbReference>
<dbReference type="SUPFAM" id="SSF160240">
    <property type="entry name" value="Cation efflux protein cytoplasmic domain-like"/>
    <property type="match status" value="2"/>
</dbReference>
<dbReference type="Gene3D" id="1.20.1510.10">
    <property type="entry name" value="Cation efflux protein transmembrane domain"/>
    <property type="match status" value="1"/>
</dbReference>
<dbReference type="AlphaFoldDB" id="W7U980"/>
<reference evidence="9 10" key="1">
    <citation type="journal article" date="2014" name="Mol. Plant">
        <title>Chromosome Scale Genome Assembly and Transcriptome Profiling of Nannochloropsis gaditana in Nitrogen Depletion.</title>
        <authorList>
            <person name="Corteggiani Carpinelli E."/>
            <person name="Telatin A."/>
            <person name="Vitulo N."/>
            <person name="Forcato C."/>
            <person name="D'Angelo M."/>
            <person name="Schiavon R."/>
            <person name="Vezzi A."/>
            <person name="Giacometti G.M."/>
            <person name="Morosinotto T."/>
            <person name="Valle G."/>
        </authorList>
    </citation>
    <scope>NUCLEOTIDE SEQUENCE [LARGE SCALE GENOMIC DNA]</scope>
    <source>
        <strain evidence="9 10">B-31</strain>
    </source>
</reference>
<dbReference type="PANTHER" id="PTHR43840">
    <property type="entry name" value="MITOCHONDRIAL METAL TRANSPORTER 1-RELATED"/>
    <property type="match status" value="1"/>
</dbReference>
<feature type="domain" description="Cation efflux protein transmembrane" evidence="7">
    <location>
        <begin position="279"/>
        <end position="371"/>
    </location>
</feature>
<dbReference type="InterPro" id="IPR050291">
    <property type="entry name" value="CDF_Transporter"/>
</dbReference>
<sequence>MKNAATRQCTHCPRSDGLHGVVAVILTPGYTHEESPSQLVREPLLTQMVVSQDVTRRRRRPHWGGFVFVLGMTASVATAWQPLSMTKSQGLHAMPFGPLSASSFTGVRHQSAFPSASIAILPMTKQYSRSCALKMHIGPHSHGHEPPHQHPDGHPPLAHMTGVRGFVLYIISVLKQKKQTIAGVLLGAVAVVAVRSYQGVRRFSGADVGMLGLIATFVLAVESTKSYLNTLRENIAQIAAAWRAHRSLRLLHSERPLATGGPAVSQLAAGAAESDRVTWLGIYANLGLFAIKATAGVLGRSAAMVADAGHTLSDLVSDMVTLWAVRMSALPPDDDHPYGHGRFEAVGSLGVSALLLLTAWHIAAHAYDKLQCTLALPSLGPLPFSSFSLSALRSSVPWMQGLLARGGHMAASVGASCEAAPSALAVVAATASIVVKELLYQITASVGIKHNSQVVLANAWHHRSDAISSIMALGGIVAARAGLAALDPIAGILVTAMIGLTGMQIFLDSMNQLTDTVESDAIPGIRRVAASVEGVRDTSDVRARRMGPQLLVDLRILVDSQISASAAQQVADQVRWRVRRDFPNVSEVLVHTVTEPLPCPLAMELRQPSDIEADVRAALGPDWAQQEPLVLAVRKVMVHYVSMAPTVDVLLQIDPDLSVREAGEVARRVQKLLEGIKDVTKAEVHLDLTSTGSPATAVLHSPSPTGD</sequence>
<dbReference type="InterPro" id="IPR027470">
    <property type="entry name" value="Cation_efflux_CTD"/>
</dbReference>
<dbReference type="EMBL" id="AZIL01000168">
    <property type="protein sequence ID" value="EWM29396.1"/>
    <property type="molecule type" value="Genomic_DNA"/>
</dbReference>
<gene>
    <name evidence="9" type="ORF">Naga_100042g15</name>
</gene>
<evidence type="ECO:0000256" key="6">
    <source>
        <dbReference type="SAM" id="Phobius"/>
    </source>
</evidence>
<dbReference type="InterPro" id="IPR027469">
    <property type="entry name" value="Cation_efflux_TMD_sf"/>
</dbReference>
<feature type="transmembrane region" description="Helical" evidence="6">
    <location>
        <begin position="63"/>
        <end position="83"/>
    </location>
</feature>
<evidence type="ECO:0000256" key="5">
    <source>
        <dbReference type="ARBA" id="ARBA00023136"/>
    </source>
</evidence>
<dbReference type="Pfam" id="PF16916">
    <property type="entry name" value="ZT_dimer"/>
    <property type="match status" value="1"/>
</dbReference>
<keyword evidence="4 6" id="KW-1133">Transmembrane helix</keyword>
<dbReference type="PANTHER" id="PTHR43840:SF15">
    <property type="entry name" value="MITOCHONDRIAL METAL TRANSPORTER 1-RELATED"/>
    <property type="match status" value="1"/>
</dbReference>
<organism evidence="9 10">
    <name type="scientific">Nannochloropsis gaditana</name>
    <dbReference type="NCBI Taxonomy" id="72520"/>
    <lineage>
        <taxon>Eukaryota</taxon>
        <taxon>Sar</taxon>
        <taxon>Stramenopiles</taxon>
        <taxon>Ochrophyta</taxon>
        <taxon>Eustigmatophyceae</taxon>
        <taxon>Eustigmatales</taxon>
        <taxon>Monodopsidaceae</taxon>
        <taxon>Nannochloropsis</taxon>
    </lineage>
</organism>
<comment type="caution">
    <text evidence="9">The sequence shown here is derived from an EMBL/GenBank/DDBJ whole genome shotgun (WGS) entry which is preliminary data.</text>
</comment>
<dbReference type="Gene3D" id="3.30.70.1350">
    <property type="entry name" value="Cation efflux protein, cytoplasmic domain"/>
    <property type="match status" value="2"/>
</dbReference>
<dbReference type="Pfam" id="PF01545">
    <property type="entry name" value="Cation_efflux"/>
    <property type="match status" value="2"/>
</dbReference>
<keyword evidence="3 6" id="KW-0812">Transmembrane</keyword>